<reference evidence="3" key="2">
    <citation type="submission" date="2011-03" db="EMBL/GenBank/DDBJ databases">
        <title>The complete genome of Hippea maritima DSM 10411.</title>
        <authorList>
            <consortium name="US DOE Joint Genome Institute (JGI-PGF)"/>
            <person name="Lucas S."/>
            <person name="Copeland A."/>
            <person name="Lapidus A."/>
            <person name="Bruce D."/>
            <person name="Goodwin L."/>
            <person name="Pitluck S."/>
            <person name="Peters L."/>
            <person name="Kyrpides N."/>
            <person name="Mavromatis K."/>
            <person name="Pagani I."/>
            <person name="Ivanova N."/>
            <person name="Mikhailova N."/>
            <person name="Lu M."/>
            <person name="Detter J.C."/>
            <person name="Tapia R."/>
            <person name="Han C."/>
            <person name="Land M."/>
            <person name="Hauser L."/>
            <person name="Markowitz V."/>
            <person name="Cheng J.-F."/>
            <person name="Hugenholtz P."/>
            <person name="Woyke T."/>
            <person name="Wu D."/>
            <person name="Spring S."/>
            <person name="Schroeder M."/>
            <person name="Brambilla E."/>
            <person name="Klenk H.-P."/>
            <person name="Eisen J.A."/>
        </authorList>
    </citation>
    <scope>NUCLEOTIDE SEQUENCE [LARGE SCALE GENOMIC DNA]</scope>
    <source>
        <strain evidence="3">ATCC 700847 / DSM 10411 / MH2</strain>
    </source>
</reference>
<dbReference type="AlphaFoldDB" id="F2LW89"/>
<dbReference type="FunCoup" id="F2LW89">
    <property type="interactions" value="45"/>
</dbReference>
<gene>
    <name evidence="2" type="ordered locus">Hipma_1057</name>
</gene>
<reference evidence="2 3" key="1">
    <citation type="journal article" date="2011" name="Stand. Genomic Sci.">
        <title>Complete genome sequence of the thermophilic sulfur-reducer Hippea maritima type strain (MH(2)).</title>
        <authorList>
            <person name="Huntemann M."/>
            <person name="Lu M."/>
            <person name="Nolan M."/>
            <person name="Lapidus A."/>
            <person name="Lucas S."/>
            <person name="Hammon N."/>
            <person name="Deshpande S."/>
            <person name="Cheng J.F."/>
            <person name="Tapia R."/>
            <person name="Han C."/>
            <person name="Goodwin L."/>
            <person name="Pitluck S."/>
            <person name="Liolios K."/>
            <person name="Pagani I."/>
            <person name="Ivanova N."/>
            <person name="Ovchinikova G."/>
            <person name="Pati A."/>
            <person name="Chen A."/>
            <person name="Palaniappan K."/>
            <person name="Land M."/>
            <person name="Hauser L."/>
            <person name="Jeffries C.D."/>
            <person name="Detter J.C."/>
            <person name="Brambilla E.M."/>
            <person name="Rohde M."/>
            <person name="Spring S."/>
            <person name="Goker M."/>
            <person name="Woyke T."/>
            <person name="Bristow J."/>
            <person name="Eisen J.A."/>
            <person name="Markowitz V."/>
            <person name="Hugenholtz P."/>
            <person name="Kyrpides N.C."/>
            <person name="Klenk H.P."/>
            <person name="Mavromatis K."/>
        </authorList>
    </citation>
    <scope>NUCLEOTIDE SEQUENCE [LARGE SCALE GENOMIC DNA]</scope>
    <source>
        <strain evidence="3">ATCC 700847 / DSM 10411 / MH2</strain>
    </source>
</reference>
<dbReference type="CDD" id="cd13399">
    <property type="entry name" value="Slt35-like"/>
    <property type="match status" value="1"/>
</dbReference>
<organism evidence="2 3">
    <name type="scientific">Hippea maritima (strain ATCC 700847 / DSM 10411 / MH2)</name>
    <dbReference type="NCBI Taxonomy" id="760142"/>
    <lineage>
        <taxon>Bacteria</taxon>
        <taxon>Pseudomonadati</taxon>
        <taxon>Campylobacterota</taxon>
        <taxon>Desulfurellia</taxon>
        <taxon>Desulfurellales</taxon>
        <taxon>Hippeaceae</taxon>
        <taxon>Hippea</taxon>
    </lineage>
</organism>
<feature type="domain" description="Transglycosylase SLT" evidence="1">
    <location>
        <begin position="34"/>
        <end position="287"/>
    </location>
</feature>
<sequence length="294" mass="33803">MRFILVTLIIVLSYPVYGFNIDEIAVKLNARYNVPVEYTHYVLSKAKVVDNVRSFVERVANSPEKTFVFGDFVKFFVNKRRIKEGVEFYKSHRKLLNRVYQEFGVDPCVVVAILSIETNFGRIKLTTNALDALYTLSLYSKRKRYFLSELESFIVYTFRHRVNPFSVKGSITGALGIPQFMPSNIDRYGVDFNGNGLNLNEVDDATASIANYLLKHGWKKDKPVVKFLSNDSKLCRRLNAKNLNGGKVITFNYGSGVRCFVAYDNFWALKKYNGTKNYAMAVYELSEEICKKIR</sequence>
<accession>F2LW89</accession>
<dbReference type="InterPro" id="IPR023346">
    <property type="entry name" value="Lysozyme-like_dom_sf"/>
</dbReference>
<keyword evidence="3" id="KW-1185">Reference proteome</keyword>
<dbReference type="PANTHER" id="PTHR30163:SF9">
    <property type="entry name" value="MEMBRANE-BOUND LYTIC MUREIN TRANSGLYCOSYLASE B"/>
    <property type="match status" value="1"/>
</dbReference>
<dbReference type="Proteomes" id="UP000008139">
    <property type="component" value="Chromosome"/>
</dbReference>
<dbReference type="EMBL" id="CP002606">
    <property type="protein sequence ID" value="AEA34023.1"/>
    <property type="molecule type" value="Genomic_DNA"/>
</dbReference>
<dbReference type="KEGG" id="hmr:Hipma_1057"/>
<dbReference type="GO" id="GO:0009253">
    <property type="term" value="P:peptidoglycan catabolic process"/>
    <property type="evidence" value="ECO:0007669"/>
    <property type="project" value="TreeGrafter"/>
</dbReference>
<dbReference type="Pfam" id="PF13406">
    <property type="entry name" value="SLT_2"/>
    <property type="match status" value="1"/>
</dbReference>
<dbReference type="Gene3D" id="1.10.8.350">
    <property type="entry name" value="Bacterial muramidase"/>
    <property type="match status" value="1"/>
</dbReference>
<protein>
    <submittedName>
        <fullName evidence="2">Membrane-bound lytic murein transglycosylase B</fullName>
    </submittedName>
</protein>
<dbReference type="InterPro" id="IPR031304">
    <property type="entry name" value="SLT_2"/>
</dbReference>
<name>F2LW89_HIPMA</name>
<evidence type="ECO:0000313" key="3">
    <source>
        <dbReference type="Proteomes" id="UP000008139"/>
    </source>
</evidence>
<dbReference type="OrthoDB" id="9772911at2"/>
<evidence type="ECO:0000259" key="1">
    <source>
        <dbReference type="Pfam" id="PF13406"/>
    </source>
</evidence>
<evidence type="ECO:0000313" key="2">
    <source>
        <dbReference type="EMBL" id="AEA34023.1"/>
    </source>
</evidence>
<dbReference type="HOGENOM" id="CLU_035402_1_0_7"/>
<dbReference type="STRING" id="760142.Hipma_1057"/>
<dbReference type="GO" id="GO:0008933">
    <property type="term" value="F:peptidoglycan lytic transglycosylase activity"/>
    <property type="evidence" value="ECO:0007669"/>
    <property type="project" value="TreeGrafter"/>
</dbReference>
<dbReference type="InterPro" id="IPR043426">
    <property type="entry name" value="MltB-like"/>
</dbReference>
<dbReference type="SUPFAM" id="SSF53955">
    <property type="entry name" value="Lysozyme-like"/>
    <property type="match status" value="1"/>
</dbReference>
<dbReference type="eggNOG" id="COG2951">
    <property type="taxonomic scope" value="Bacteria"/>
</dbReference>
<dbReference type="InParanoid" id="F2LW89"/>
<dbReference type="Gene3D" id="1.10.530.10">
    <property type="match status" value="1"/>
</dbReference>
<dbReference type="PANTHER" id="PTHR30163">
    <property type="entry name" value="MEMBRANE-BOUND LYTIC MUREIN TRANSGLYCOSYLASE B"/>
    <property type="match status" value="1"/>
</dbReference>
<proteinExistence type="predicted"/>